<protein>
    <recommendedName>
        <fullName evidence="1">HTH luxR-type domain-containing protein</fullName>
    </recommendedName>
</protein>
<dbReference type="InterPro" id="IPR016032">
    <property type="entry name" value="Sig_transdc_resp-reg_C-effctor"/>
</dbReference>
<evidence type="ECO:0000313" key="2">
    <source>
        <dbReference type="EMBL" id="MCA6066016.1"/>
    </source>
</evidence>
<dbReference type="InterPro" id="IPR036388">
    <property type="entry name" value="WH-like_DNA-bd_sf"/>
</dbReference>
<evidence type="ECO:0000259" key="1">
    <source>
        <dbReference type="SMART" id="SM00421"/>
    </source>
</evidence>
<reference evidence="2 3" key="1">
    <citation type="submission" date="2021-09" db="EMBL/GenBank/DDBJ databases">
        <title>Genome sequencing and assembly of Chryseobacterium sp. RG1.</title>
        <authorList>
            <person name="Chhetri G."/>
        </authorList>
    </citation>
    <scope>NUCLEOTIDE SEQUENCE [LARGE SCALE GENOMIC DNA]</scope>
    <source>
        <strain evidence="2 3">RG1</strain>
    </source>
</reference>
<proteinExistence type="predicted"/>
<comment type="caution">
    <text evidence="2">The sequence shown here is derived from an EMBL/GenBank/DDBJ whole genome shotgun (WGS) entry which is preliminary data.</text>
</comment>
<dbReference type="EMBL" id="JAERSE020000001">
    <property type="protein sequence ID" value="MCA6066016.1"/>
    <property type="molecule type" value="Genomic_DNA"/>
</dbReference>
<dbReference type="Proteomes" id="UP000618240">
    <property type="component" value="Unassembled WGS sequence"/>
</dbReference>
<evidence type="ECO:0000313" key="3">
    <source>
        <dbReference type="Proteomes" id="UP000618240"/>
    </source>
</evidence>
<dbReference type="RefSeq" id="WP_225686022.1">
    <property type="nucleotide sequence ID" value="NZ_JAERSE020000001.1"/>
</dbReference>
<sequence>MLNKDDFSEEKLGELINYIHINDAIFLEKFDYFFPDFKKKISTMSKVSLSASEFKLCALLKLGFSTKQIALYTNSTIKSVEGKKYRLKKKLNLSSTSDYKVWFAEF</sequence>
<accession>A0ABS7ZZY5</accession>
<gene>
    <name evidence="2" type="ORF">JI747_002430</name>
</gene>
<dbReference type="SUPFAM" id="SSF46894">
    <property type="entry name" value="C-terminal effector domain of the bipartite response regulators"/>
    <property type="match status" value="1"/>
</dbReference>
<organism evidence="2 3">
    <name type="scientific">Chryseobacterium tagetis</name>
    <dbReference type="NCBI Taxonomy" id="2801334"/>
    <lineage>
        <taxon>Bacteria</taxon>
        <taxon>Pseudomonadati</taxon>
        <taxon>Bacteroidota</taxon>
        <taxon>Flavobacteriia</taxon>
        <taxon>Flavobacteriales</taxon>
        <taxon>Weeksellaceae</taxon>
        <taxon>Chryseobacterium group</taxon>
        <taxon>Chryseobacterium</taxon>
    </lineage>
</organism>
<feature type="domain" description="HTH luxR-type" evidence="1">
    <location>
        <begin position="46"/>
        <end position="103"/>
    </location>
</feature>
<name>A0ABS7ZZY5_9FLAO</name>
<dbReference type="SMART" id="SM00421">
    <property type="entry name" value="HTH_LUXR"/>
    <property type="match status" value="1"/>
</dbReference>
<keyword evidence="3" id="KW-1185">Reference proteome</keyword>
<dbReference type="InterPro" id="IPR000792">
    <property type="entry name" value="Tscrpt_reg_LuxR_C"/>
</dbReference>
<dbReference type="Gene3D" id="1.10.10.10">
    <property type="entry name" value="Winged helix-like DNA-binding domain superfamily/Winged helix DNA-binding domain"/>
    <property type="match status" value="1"/>
</dbReference>